<dbReference type="Proteomes" id="UP000626109">
    <property type="component" value="Unassembled WGS sequence"/>
</dbReference>
<feature type="domain" description="RanBP2-type" evidence="8">
    <location>
        <begin position="139"/>
        <end position="168"/>
    </location>
</feature>
<evidence type="ECO:0000256" key="3">
    <source>
        <dbReference type="ARBA" id="ARBA00022771"/>
    </source>
</evidence>
<reference evidence="9" key="1">
    <citation type="submission" date="2021-02" db="EMBL/GenBank/DDBJ databases">
        <authorList>
            <person name="Dougan E. K."/>
            <person name="Rhodes N."/>
            <person name="Thang M."/>
            <person name="Chan C."/>
        </authorList>
    </citation>
    <scope>NUCLEOTIDE SEQUENCE</scope>
</reference>
<feature type="domain" description="RanBP2-type" evidence="8">
    <location>
        <begin position="208"/>
        <end position="237"/>
    </location>
</feature>
<dbReference type="AlphaFoldDB" id="A0A813K9Q7"/>
<comment type="caution">
    <text evidence="9">The sequence shown here is derived from an EMBL/GenBank/DDBJ whole genome shotgun (WGS) entry which is preliminary data.</text>
</comment>
<name>A0A813K9Q7_POLGL</name>
<dbReference type="Gene3D" id="4.10.1060.10">
    <property type="entry name" value="Zinc finger, RanBP2-type"/>
    <property type="match status" value="5"/>
</dbReference>
<feature type="domain" description="RanBP2-type" evidence="8">
    <location>
        <begin position="242"/>
        <end position="270"/>
    </location>
</feature>
<dbReference type="Pfam" id="PF00641">
    <property type="entry name" value="Zn_ribbon_RanBP"/>
    <property type="match status" value="5"/>
</dbReference>
<dbReference type="PANTHER" id="PTHR23238">
    <property type="entry name" value="RNA BINDING PROTEIN"/>
    <property type="match status" value="1"/>
</dbReference>
<accession>A0A813K9Q7</accession>
<dbReference type="PROSITE" id="PS01358">
    <property type="entry name" value="ZF_RANBP2_1"/>
    <property type="match status" value="5"/>
</dbReference>
<proteinExistence type="predicted"/>
<keyword evidence="3 7" id="KW-0863">Zinc-finger</keyword>
<keyword evidence="2" id="KW-0479">Metal-binding</keyword>
<dbReference type="InterPro" id="IPR001876">
    <property type="entry name" value="Znf_RanBP2"/>
</dbReference>
<keyword evidence="4" id="KW-0862">Zinc</keyword>
<dbReference type="GO" id="GO:0008270">
    <property type="term" value="F:zinc ion binding"/>
    <property type="evidence" value="ECO:0007669"/>
    <property type="project" value="UniProtKB-KW"/>
</dbReference>
<feature type="domain" description="RanBP2-type" evidence="8">
    <location>
        <begin position="7"/>
        <end position="36"/>
    </location>
</feature>
<organism evidence="9 10">
    <name type="scientific">Polarella glacialis</name>
    <name type="common">Dinoflagellate</name>
    <dbReference type="NCBI Taxonomy" id="89957"/>
    <lineage>
        <taxon>Eukaryota</taxon>
        <taxon>Sar</taxon>
        <taxon>Alveolata</taxon>
        <taxon>Dinophyceae</taxon>
        <taxon>Suessiales</taxon>
        <taxon>Suessiaceae</taxon>
        <taxon>Polarella</taxon>
    </lineage>
</organism>
<dbReference type="GO" id="GO:0003723">
    <property type="term" value="F:RNA binding"/>
    <property type="evidence" value="ECO:0007669"/>
    <property type="project" value="UniProtKB-KW"/>
</dbReference>
<evidence type="ECO:0000256" key="2">
    <source>
        <dbReference type="ARBA" id="ARBA00022723"/>
    </source>
</evidence>
<evidence type="ECO:0000256" key="7">
    <source>
        <dbReference type="PROSITE-ProRule" id="PRU00322"/>
    </source>
</evidence>
<evidence type="ECO:0000259" key="8">
    <source>
        <dbReference type="PROSITE" id="PS50199"/>
    </source>
</evidence>
<evidence type="ECO:0000313" key="9">
    <source>
        <dbReference type="EMBL" id="CAE8694581.1"/>
    </source>
</evidence>
<feature type="domain" description="RanBP2-type" evidence="8">
    <location>
        <begin position="42"/>
        <end position="71"/>
    </location>
</feature>
<evidence type="ECO:0000256" key="4">
    <source>
        <dbReference type="ARBA" id="ARBA00022833"/>
    </source>
</evidence>
<evidence type="ECO:0000313" key="10">
    <source>
        <dbReference type="Proteomes" id="UP000626109"/>
    </source>
</evidence>
<protein>
    <recommendedName>
        <fullName evidence="8">RanBP2-type domain-containing protein</fullName>
    </recommendedName>
</protein>
<sequence>MAAQTMREGDWMCGGCNNHNYANREVCNRCQGPKAPTGGNTRPGDWSCPSCSNHNYARRETCNKCGIPKPGLGPSPGGRQGGYAAPKSIGTYANGQTAYAYQPAPQMAYQPPPQMAYQPVPQYHSAPHPSSGGGGATVRPGDWDCEACGNHNFASREVCNKCSGAKTDAGGGYGAVRGGGGGGRPAPSPYQLPQMYAPAPLQAQGNMRPGDWACPSCNNHNYASRENCNRCQRPKNTPPNFRDGDWMCPKCNNHNFASKNACNKCAEPKQ</sequence>
<dbReference type="SUPFAM" id="SSF90209">
    <property type="entry name" value="Ran binding protein zinc finger-like"/>
    <property type="match status" value="5"/>
</dbReference>
<dbReference type="InterPro" id="IPR034870">
    <property type="entry name" value="TET_fam"/>
</dbReference>
<dbReference type="InterPro" id="IPR036443">
    <property type="entry name" value="Znf_RanBP2_sf"/>
</dbReference>
<dbReference type="SMART" id="SM00547">
    <property type="entry name" value="ZnF_RBZ"/>
    <property type="match status" value="5"/>
</dbReference>
<evidence type="ECO:0000256" key="5">
    <source>
        <dbReference type="ARBA" id="ARBA00022884"/>
    </source>
</evidence>
<keyword evidence="6" id="KW-0539">Nucleus</keyword>
<comment type="subcellular location">
    <subcellularLocation>
        <location evidence="1">Nucleus</location>
    </subcellularLocation>
</comment>
<gene>
    <name evidence="9" type="ORF">PGLA2088_LOCUS28926</name>
</gene>
<evidence type="ECO:0000256" key="1">
    <source>
        <dbReference type="ARBA" id="ARBA00004123"/>
    </source>
</evidence>
<evidence type="ECO:0000256" key="6">
    <source>
        <dbReference type="ARBA" id="ARBA00023242"/>
    </source>
</evidence>
<dbReference type="EMBL" id="CAJNNW010028086">
    <property type="protein sequence ID" value="CAE8694581.1"/>
    <property type="molecule type" value="Genomic_DNA"/>
</dbReference>
<keyword evidence="5" id="KW-0694">RNA-binding</keyword>
<dbReference type="PROSITE" id="PS50199">
    <property type="entry name" value="ZF_RANBP2_2"/>
    <property type="match status" value="5"/>
</dbReference>
<dbReference type="GO" id="GO:0005634">
    <property type="term" value="C:nucleus"/>
    <property type="evidence" value="ECO:0007669"/>
    <property type="project" value="UniProtKB-SubCell"/>
</dbReference>
<dbReference type="GO" id="GO:0006355">
    <property type="term" value="P:regulation of DNA-templated transcription"/>
    <property type="evidence" value="ECO:0007669"/>
    <property type="project" value="InterPro"/>
</dbReference>